<dbReference type="AlphaFoldDB" id="M0MZG6"/>
<reference evidence="3 4" key="1">
    <citation type="journal article" date="2014" name="PLoS Genet.">
        <title>Phylogenetically driven sequencing of extremely halophilic archaea reveals strategies for static and dynamic osmo-response.</title>
        <authorList>
            <person name="Becker E.A."/>
            <person name="Seitzer P.M."/>
            <person name="Tritt A."/>
            <person name="Larsen D."/>
            <person name="Krusor M."/>
            <person name="Yao A.I."/>
            <person name="Wu D."/>
            <person name="Madern D."/>
            <person name="Eisen J.A."/>
            <person name="Darling A.E."/>
            <person name="Facciotti M.T."/>
        </authorList>
    </citation>
    <scope>NUCLEOTIDE SEQUENCE [LARGE SCALE GENOMIC DNA]</scope>
    <source>
        <strain evidence="3 4">JCM 13552</strain>
    </source>
</reference>
<accession>M0MZG6</accession>
<keyword evidence="1" id="KW-0560">Oxidoreductase</keyword>
<dbReference type="EMBL" id="AOMF01000166">
    <property type="protein sequence ID" value="EMA51117.1"/>
    <property type="molecule type" value="Genomic_DNA"/>
</dbReference>
<evidence type="ECO:0000313" key="3">
    <source>
        <dbReference type="EMBL" id="EMA51117.1"/>
    </source>
</evidence>
<keyword evidence="4" id="KW-1185">Reference proteome</keyword>
<evidence type="ECO:0000313" key="4">
    <source>
        <dbReference type="Proteomes" id="UP000011680"/>
    </source>
</evidence>
<evidence type="ECO:0000256" key="1">
    <source>
        <dbReference type="ARBA" id="ARBA00023002"/>
    </source>
</evidence>
<sequence>MAVLHSMATENRSDTFDIGGEDTVHRLGYGAMRLTGEEIIGPPDDEEEAKEVLHRATELGVDFIDTADSYGPAVSERLIGEALAPYEDVFVATKGGLWRDDRDGSWPKCGQPGYIRNSILGSLDRLKTETIDLYQYHRPDPDVDYAEAVGTFADLKEEGKVNHVGVSNVSVEQLETARDVVEIATVQNQYNIGDREHEEVLDYCEEHDIGFIPWAPLGSGDLDGLGEVADNHDATEYQVGLAWLLQHSPVMLPIPGTSSVEHVEENIAASDIELTDEEIETIEN</sequence>
<comment type="caution">
    <text evidence="3">The sequence shown here is derived from an EMBL/GenBank/DDBJ whole genome shotgun (WGS) entry which is preliminary data.</text>
</comment>
<dbReference type="GO" id="GO:0005737">
    <property type="term" value="C:cytoplasm"/>
    <property type="evidence" value="ECO:0007669"/>
    <property type="project" value="TreeGrafter"/>
</dbReference>
<dbReference type="PATRIC" id="fig|1227457.3.peg.3006"/>
<gene>
    <name evidence="3" type="ORF">C451_15523</name>
</gene>
<organism evidence="3 4">
    <name type="scientific">Halococcus thailandensis JCM 13552</name>
    <dbReference type="NCBI Taxonomy" id="1227457"/>
    <lineage>
        <taxon>Archaea</taxon>
        <taxon>Methanobacteriati</taxon>
        <taxon>Methanobacteriota</taxon>
        <taxon>Stenosarchaea group</taxon>
        <taxon>Halobacteria</taxon>
        <taxon>Halobacteriales</taxon>
        <taxon>Halococcaceae</taxon>
        <taxon>Halococcus</taxon>
    </lineage>
</organism>
<dbReference type="SUPFAM" id="SSF51430">
    <property type="entry name" value="NAD(P)-linked oxidoreductase"/>
    <property type="match status" value="1"/>
</dbReference>
<dbReference type="InterPro" id="IPR023210">
    <property type="entry name" value="NADP_OxRdtase_dom"/>
</dbReference>
<dbReference type="Gene3D" id="3.20.20.100">
    <property type="entry name" value="NADP-dependent oxidoreductase domain"/>
    <property type="match status" value="1"/>
</dbReference>
<dbReference type="InterPro" id="IPR050791">
    <property type="entry name" value="Aldo-Keto_reductase"/>
</dbReference>
<protein>
    <submittedName>
        <fullName evidence="3">Aldo/keto reductase</fullName>
    </submittedName>
</protein>
<dbReference type="InterPro" id="IPR020471">
    <property type="entry name" value="AKR"/>
</dbReference>
<proteinExistence type="predicted"/>
<dbReference type="PANTHER" id="PTHR43625:SF40">
    <property type="entry name" value="ALDO-KETO REDUCTASE YAKC [NADP(+)]"/>
    <property type="match status" value="1"/>
</dbReference>
<dbReference type="PANTHER" id="PTHR43625">
    <property type="entry name" value="AFLATOXIN B1 ALDEHYDE REDUCTASE"/>
    <property type="match status" value="1"/>
</dbReference>
<dbReference type="Proteomes" id="UP000011680">
    <property type="component" value="Unassembled WGS sequence"/>
</dbReference>
<dbReference type="CDD" id="cd19088">
    <property type="entry name" value="AKR_AKR13B1"/>
    <property type="match status" value="1"/>
</dbReference>
<dbReference type="GO" id="GO:0016491">
    <property type="term" value="F:oxidoreductase activity"/>
    <property type="evidence" value="ECO:0007669"/>
    <property type="project" value="UniProtKB-KW"/>
</dbReference>
<dbReference type="PRINTS" id="PR00069">
    <property type="entry name" value="ALDKETRDTASE"/>
</dbReference>
<dbReference type="Pfam" id="PF00248">
    <property type="entry name" value="Aldo_ket_red"/>
    <property type="match status" value="1"/>
</dbReference>
<dbReference type="eggNOG" id="arCOG01619">
    <property type="taxonomic scope" value="Archaea"/>
</dbReference>
<dbReference type="STRING" id="1227457.C451_15523"/>
<evidence type="ECO:0000259" key="2">
    <source>
        <dbReference type="Pfam" id="PF00248"/>
    </source>
</evidence>
<dbReference type="InterPro" id="IPR036812">
    <property type="entry name" value="NAD(P)_OxRdtase_dom_sf"/>
</dbReference>
<name>M0MZG6_9EURY</name>
<feature type="domain" description="NADP-dependent oxidoreductase" evidence="2">
    <location>
        <begin position="26"/>
        <end position="283"/>
    </location>
</feature>